<dbReference type="Gene3D" id="3.90.1580.10">
    <property type="entry name" value="paralog of FGE (formylglycine-generating enzyme)"/>
    <property type="match status" value="1"/>
</dbReference>
<keyword evidence="4" id="KW-1185">Reference proteome</keyword>
<evidence type="ECO:0000256" key="1">
    <source>
        <dbReference type="SAM" id="MobiDB-lite"/>
    </source>
</evidence>
<accession>A0ABP9BRH6</accession>
<dbReference type="Proteomes" id="UP001500187">
    <property type="component" value="Unassembled WGS sequence"/>
</dbReference>
<dbReference type="InterPro" id="IPR051043">
    <property type="entry name" value="Sulfatase_Mod_Factor_Kinase"/>
</dbReference>
<dbReference type="PANTHER" id="PTHR23150">
    <property type="entry name" value="SULFATASE MODIFYING FACTOR 1, 2"/>
    <property type="match status" value="1"/>
</dbReference>
<organism evidence="3 4">
    <name type="scientific">Rothia endophytica</name>
    <dbReference type="NCBI Taxonomy" id="1324766"/>
    <lineage>
        <taxon>Bacteria</taxon>
        <taxon>Bacillati</taxon>
        <taxon>Actinomycetota</taxon>
        <taxon>Actinomycetes</taxon>
        <taxon>Micrococcales</taxon>
        <taxon>Micrococcaceae</taxon>
        <taxon>Rothia</taxon>
    </lineage>
</organism>
<dbReference type="PANTHER" id="PTHR23150:SF19">
    <property type="entry name" value="FORMYLGLYCINE-GENERATING ENZYME"/>
    <property type="match status" value="1"/>
</dbReference>
<evidence type="ECO:0000259" key="2">
    <source>
        <dbReference type="Pfam" id="PF03781"/>
    </source>
</evidence>
<comment type="caution">
    <text evidence="3">The sequence shown here is derived from an EMBL/GenBank/DDBJ whole genome shotgun (WGS) entry which is preliminary data.</text>
</comment>
<sequence>MAYTHCMQFSRIPPGLVRLTDARRGTERHVALISFWLSTVTVSTTDLTAGRFTETTPGDCSLPAAGVKWREAVTWCNSASEHEGLQPAYLIGGDTVQWNPRAEGYRLPTEAEWVHGSLGGSTGPRHGPLDQIAWTEEDGTTGPQPSAGKDANAYGLFDTLGNVWEWCWDRLDPARYGDYRVLKGGGWADPRWSCRVGVRRGNAPDAIVDDVGFRVARGAVSLSKIADGGQGWSEHADRQRAKLDGPLPVGWTPLK</sequence>
<gene>
    <name evidence="3" type="ORF">GCM10023352_17920</name>
</gene>
<dbReference type="Pfam" id="PF03781">
    <property type="entry name" value="FGE-sulfatase"/>
    <property type="match status" value="1"/>
</dbReference>
<feature type="compositionally biased region" description="Basic and acidic residues" evidence="1">
    <location>
        <begin position="234"/>
        <end position="243"/>
    </location>
</feature>
<dbReference type="InterPro" id="IPR005532">
    <property type="entry name" value="SUMF_dom"/>
</dbReference>
<dbReference type="EMBL" id="BAABKP010000004">
    <property type="protein sequence ID" value="GAA4798571.1"/>
    <property type="molecule type" value="Genomic_DNA"/>
</dbReference>
<reference evidence="4" key="1">
    <citation type="journal article" date="2019" name="Int. J. Syst. Evol. Microbiol.">
        <title>The Global Catalogue of Microorganisms (GCM) 10K type strain sequencing project: providing services to taxonomists for standard genome sequencing and annotation.</title>
        <authorList>
            <consortium name="The Broad Institute Genomics Platform"/>
            <consortium name="The Broad Institute Genome Sequencing Center for Infectious Disease"/>
            <person name="Wu L."/>
            <person name="Ma J."/>
        </authorList>
    </citation>
    <scope>NUCLEOTIDE SEQUENCE [LARGE SCALE GENOMIC DNA]</scope>
    <source>
        <strain evidence="4">JCM 18541</strain>
    </source>
</reference>
<proteinExistence type="predicted"/>
<dbReference type="InterPro" id="IPR016187">
    <property type="entry name" value="CTDL_fold"/>
</dbReference>
<evidence type="ECO:0000313" key="3">
    <source>
        <dbReference type="EMBL" id="GAA4798571.1"/>
    </source>
</evidence>
<feature type="region of interest" description="Disordered" evidence="1">
    <location>
        <begin position="228"/>
        <end position="255"/>
    </location>
</feature>
<name>A0ABP9BRH6_9MICC</name>
<feature type="domain" description="Sulfatase-modifying factor enzyme-like" evidence="2">
    <location>
        <begin position="36"/>
        <end position="217"/>
    </location>
</feature>
<protein>
    <submittedName>
        <fullName evidence="3">SUMF1/EgtB/PvdO family nonheme iron enzyme</fullName>
    </submittedName>
</protein>
<evidence type="ECO:0000313" key="4">
    <source>
        <dbReference type="Proteomes" id="UP001500187"/>
    </source>
</evidence>
<dbReference type="SUPFAM" id="SSF56436">
    <property type="entry name" value="C-type lectin-like"/>
    <property type="match status" value="1"/>
</dbReference>
<dbReference type="InterPro" id="IPR042095">
    <property type="entry name" value="SUMF_sf"/>
</dbReference>